<dbReference type="SUPFAM" id="SSF52540">
    <property type="entry name" value="P-loop containing nucleoside triphosphate hydrolases"/>
    <property type="match status" value="1"/>
</dbReference>
<comment type="subcellular location">
    <subcellularLocation>
        <location evidence="1">Cell membrane</location>
        <topology evidence="1">Lipid-anchor</topology>
        <orientation evidence="1">Cytoplasmic side</orientation>
    </subcellularLocation>
</comment>
<evidence type="ECO:0000256" key="2">
    <source>
        <dbReference type="ARBA" id="ARBA00022741"/>
    </source>
</evidence>
<feature type="compositionally biased region" description="Basic and acidic residues" evidence="4">
    <location>
        <begin position="197"/>
        <end position="206"/>
    </location>
</feature>
<dbReference type="Proteomes" id="UP000007148">
    <property type="component" value="Unassembled WGS sequence"/>
</dbReference>
<evidence type="ECO:0000256" key="1">
    <source>
        <dbReference type="ARBA" id="ARBA00004342"/>
    </source>
</evidence>
<feature type="compositionally biased region" description="Low complexity" evidence="4">
    <location>
        <begin position="184"/>
        <end position="196"/>
    </location>
</feature>
<evidence type="ECO:0000313" key="6">
    <source>
        <dbReference type="Proteomes" id="UP000007148"/>
    </source>
</evidence>
<proteinExistence type="predicted"/>
<dbReference type="NCBIfam" id="TIGR00231">
    <property type="entry name" value="small_GTP"/>
    <property type="match status" value="1"/>
</dbReference>
<dbReference type="FunCoup" id="G4T707">
    <property type="interactions" value="218"/>
</dbReference>
<dbReference type="PROSITE" id="PS51421">
    <property type="entry name" value="RAS"/>
    <property type="match status" value="1"/>
</dbReference>
<dbReference type="Pfam" id="PF00071">
    <property type="entry name" value="Ras"/>
    <property type="match status" value="1"/>
</dbReference>
<name>G4T707_SERID</name>
<dbReference type="InterPro" id="IPR027417">
    <property type="entry name" value="P-loop_NTPase"/>
</dbReference>
<dbReference type="GO" id="GO:0005525">
    <property type="term" value="F:GTP binding"/>
    <property type="evidence" value="ECO:0007669"/>
    <property type="project" value="UniProtKB-KW"/>
</dbReference>
<dbReference type="PANTHER" id="PTHR24070">
    <property type="entry name" value="RAS, DI-RAS, AND RHEB FAMILY MEMBERS OF SMALL GTPASE SUPERFAMILY"/>
    <property type="match status" value="1"/>
</dbReference>
<dbReference type="SMART" id="SM00174">
    <property type="entry name" value="RHO"/>
    <property type="match status" value="1"/>
</dbReference>
<dbReference type="GO" id="GO:0003924">
    <property type="term" value="F:GTPase activity"/>
    <property type="evidence" value="ECO:0007669"/>
    <property type="project" value="InterPro"/>
</dbReference>
<dbReference type="InterPro" id="IPR001806">
    <property type="entry name" value="Small_GTPase"/>
</dbReference>
<dbReference type="STRING" id="1109443.G4T707"/>
<gene>
    <name evidence="5" type="ORF">PIIN_00915</name>
</gene>
<dbReference type="SMART" id="SM00173">
    <property type="entry name" value="RAS"/>
    <property type="match status" value="1"/>
</dbReference>
<dbReference type="OMA" id="SARHNEN"/>
<dbReference type="InterPro" id="IPR020849">
    <property type="entry name" value="Small_GTPase_Ras-type"/>
</dbReference>
<keyword evidence="2" id="KW-0547">Nucleotide-binding</keyword>
<comment type="caution">
    <text evidence="5">The sequence shown here is derived from an EMBL/GenBank/DDBJ whole genome shotgun (WGS) entry which is preliminary data.</text>
</comment>
<evidence type="ECO:0000313" key="5">
    <source>
        <dbReference type="EMBL" id="CCA67080.1"/>
    </source>
</evidence>
<dbReference type="HOGENOM" id="CLU_041217_9_8_1"/>
<dbReference type="PRINTS" id="PR00449">
    <property type="entry name" value="RASTRNSFRMNG"/>
</dbReference>
<dbReference type="InterPro" id="IPR005225">
    <property type="entry name" value="Small_GTP-bd"/>
</dbReference>
<dbReference type="GO" id="GO:0007165">
    <property type="term" value="P:signal transduction"/>
    <property type="evidence" value="ECO:0007669"/>
    <property type="project" value="InterPro"/>
</dbReference>
<accession>G4T707</accession>
<organism evidence="5 6">
    <name type="scientific">Serendipita indica (strain DSM 11827)</name>
    <name type="common">Root endophyte fungus</name>
    <name type="synonym">Piriformospora indica</name>
    <dbReference type="NCBI Taxonomy" id="1109443"/>
    <lineage>
        <taxon>Eukaryota</taxon>
        <taxon>Fungi</taxon>
        <taxon>Dikarya</taxon>
        <taxon>Basidiomycota</taxon>
        <taxon>Agaricomycotina</taxon>
        <taxon>Agaricomycetes</taxon>
        <taxon>Sebacinales</taxon>
        <taxon>Serendipitaceae</taxon>
        <taxon>Serendipita</taxon>
    </lineage>
</organism>
<protein>
    <submittedName>
        <fullName evidence="5">Probable ras-related GTP-binding protein</fullName>
    </submittedName>
</protein>
<feature type="region of interest" description="Disordered" evidence="4">
    <location>
        <begin position="184"/>
        <end position="206"/>
    </location>
</feature>
<keyword evidence="3" id="KW-0342">GTP-binding</keyword>
<dbReference type="InParanoid" id="G4T707"/>
<dbReference type="AlphaFoldDB" id="G4T707"/>
<reference evidence="5 6" key="1">
    <citation type="journal article" date="2011" name="PLoS Pathog.">
        <title>Endophytic Life Strategies Decoded by Genome and Transcriptome Analyses of the Mutualistic Root Symbiont Piriformospora indica.</title>
        <authorList>
            <person name="Zuccaro A."/>
            <person name="Lahrmann U."/>
            <person name="Guldener U."/>
            <person name="Langen G."/>
            <person name="Pfiffi S."/>
            <person name="Biedenkopf D."/>
            <person name="Wong P."/>
            <person name="Samans B."/>
            <person name="Grimm C."/>
            <person name="Basiewicz M."/>
            <person name="Murat C."/>
            <person name="Martin F."/>
            <person name="Kogel K.H."/>
        </authorList>
    </citation>
    <scope>NUCLEOTIDE SEQUENCE [LARGE SCALE GENOMIC DNA]</scope>
    <source>
        <strain evidence="5 6">DSM 11827</strain>
    </source>
</reference>
<dbReference type="SMART" id="SM00175">
    <property type="entry name" value="RAB"/>
    <property type="match status" value="1"/>
</dbReference>
<keyword evidence="6" id="KW-1185">Reference proteome</keyword>
<dbReference type="eggNOG" id="KOG0395">
    <property type="taxonomic scope" value="Eukaryota"/>
</dbReference>
<dbReference type="GO" id="GO:0005886">
    <property type="term" value="C:plasma membrane"/>
    <property type="evidence" value="ECO:0007669"/>
    <property type="project" value="UniProtKB-SubCell"/>
</dbReference>
<evidence type="ECO:0000256" key="4">
    <source>
        <dbReference type="SAM" id="MobiDB-lite"/>
    </source>
</evidence>
<evidence type="ECO:0000256" key="3">
    <source>
        <dbReference type="ARBA" id="ARBA00023134"/>
    </source>
</evidence>
<dbReference type="OrthoDB" id="5976022at2759"/>
<dbReference type="PROSITE" id="PS51420">
    <property type="entry name" value="RHO"/>
    <property type="match status" value="1"/>
</dbReference>
<sequence>MSQSGSGDLMRKRKICVLGSRAVGKSSLIVKFVEDHFIEPYYPTIEQPYFKQVPFKGVEYDVSIIDTAGQDEYSLLSPKHAVGVHGYILVYSVTNRQSFEMVRIIYEKLKAFQDISHLPAVVVGQKSDLVEKDGQRREVPAEEAEKLAKERSLRWIETSAKCNANVARVFDMCLEEIEKSMHPTDGTAAAAGTDTTTKNKDNCVAM</sequence>
<dbReference type="EMBL" id="CAFZ01000009">
    <property type="protein sequence ID" value="CCA67080.1"/>
    <property type="molecule type" value="Genomic_DNA"/>
</dbReference>
<dbReference type="FunFam" id="3.40.50.300:FF:001447">
    <property type="entry name" value="Ras-related protein Rab-1B"/>
    <property type="match status" value="1"/>
</dbReference>
<dbReference type="Gene3D" id="3.40.50.300">
    <property type="entry name" value="P-loop containing nucleotide triphosphate hydrolases"/>
    <property type="match status" value="1"/>
</dbReference>
<dbReference type="PROSITE" id="PS51419">
    <property type="entry name" value="RAB"/>
    <property type="match status" value="1"/>
</dbReference>